<name>A0ABW2M1N4_9FLAO</name>
<dbReference type="InterPro" id="IPR005901">
    <property type="entry name" value="GLPGLI"/>
</dbReference>
<dbReference type="NCBIfam" id="TIGR01200">
    <property type="entry name" value="GLPGLI"/>
    <property type="match status" value="1"/>
</dbReference>
<protein>
    <submittedName>
        <fullName evidence="1">GLPGLI family protein</fullName>
    </submittedName>
</protein>
<comment type="caution">
    <text evidence="1">The sequence shown here is derived from an EMBL/GenBank/DDBJ whole genome shotgun (WGS) entry which is preliminary data.</text>
</comment>
<sequence length="245" mass="28370">MLQNIKITLLVFITSIMPAQHLKVEYENINKSFASAKDVSESEKKALDEFGKPQKEILFYANGNSFYTNLPPKAIVNQKEKVKIDDKVTKVASEVFIVAKTKIYHNKDKEGLYQYKEFRGDEFYHYAKPKYKSIDYKEETEMIQSFLCKLVEVTFESGQLVKVWYTEDVPVSTGPYAYIDFPGLVLKVESDNFLIYATKVSNEATEKDVEKINPNFTVYEGADYSKKMQEVNEQAKTPLKREIRL</sequence>
<keyword evidence="2" id="KW-1185">Reference proteome</keyword>
<evidence type="ECO:0000313" key="1">
    <source>
        <dbReference type="EMBL" id="MFC7347993.1"/>
    </source>
</evidence>
<dbReference type="Pfam" id="PF09697">
    <property type="entry name" value="Porph_ging"/>
    <property type="match status" value="1"/>
</dbReference>
<reference evidence="2" key="1">
    <citation type="journal article" date="2019" name="Int. J. Syst. Evol. Microbiol.">
        <title>The Global Catalogue of Microorganisms (GCM) 10K type strain sequencing project: providing services to taxonomists for standard genome sequencing and annotation.</title>
        <authorList>
            <consortium name="The Broad Institute Genomics Platform"/>
            <consortium name="The Broad Institute Genome Sequencing Center for Infectious Disease"/>
            <person name="Wu L."/>
            <person name="Ma J."/>
        </authorList>
    </citation>
    <scope>NUCLEOTIDE SEQUENCE [LARGE SCALE GENOMIC DNA]</scope>
    <source>
        <strain evidence="2">CCUG 54781</strain>
    </source>
</reference>
<dbReference type="EMBL" id="JBHTCR010000007">
    <property type="protein sequence ID" value="MFC7347993.1"/>
    <property type="molecule type" value="Genomic_DNA"/>
</dbReference>
<accession>A0ABW2M1N4</accession>
<dbReference type="RefSeq" id="WP_378180833.1">
    <property type="nucleotide sequence ID" value="NZ_JBHTCR010000007.1"/>
</dbReference>
<evidence type="ECO:0000313" key="2">
    <source>
        <dbReference type="Proteomes" id="UP001596550"/>
    </source>
</evidence>
<gene>
    <name evidence="1" type="ORF">ACFQO9_14800</name>
</gene>
<proteinExistence type="predicted"/>
<dbReference type="Proteomes" id="UP001596550">
    <property type="component" value="Unassembled WGS sequence"/>
</dbReference>
<organism evidence="1 2">
    <name type="scientific">Chryseobacterium zhengzhouense</name>
    <dbReference type="NCBI Taxonomy" id="1636086"/>
    <lineage>
        <taxon>Bacteria</taxon>
        <taxon>Pseudomonadati</taxon>
        <taxon>Bacteroidota</taxon>
        <taxon>Flavobacteriia</taxon>
        <taxon>Flavobacteriales</taxon>
        <taxon>Weeksellaceae</taxon>
        <taxon>Chryseobacterium group</taxon>
        <taxon>Chryseobacterium</taxon>
    </lineage>
</organism>